<dbReference type="EMBL" id="BPUS01000018">
    <property type="protein sequence ID" value="GJH28872.1"/>
    <property type="molecule type" value="Genomic_DNA"/>
</dbReference>
<dbReference type="PROSITE" id="PS00061">
    <property type="entry name" value="ADH_SHORT"/>
    <property type="match status" value="1"/>
</dbReference>
<proteinExistence type="predicted"/>
<protein>
    <submittedName>
        <fullName evidence="1">Uncharacterized protein</fullName>
    </submittedName>
</protein>
<dbReference type="Gene3D" id="3.40.50.720">
    <property type="entry name" value="NAD(P)-binding Rossmann-like Domain"/>
    <property type="match status" value="1"/>
</dbReference>
<evidence type="ECO:0000313" key="1">
    <source>
        <dbReference type="EMBL" id="GJH28872.1"/>
    </source>
</evidence>
<name>A0AA37MU44_9BURK</name>
<dbReference type="InterPro" id="IPR020904">
    <property type="entry name" value="Sc_DH/Rdtase_CS"/>
</dbReference>
<dbReference type="Pfam" id="PF00106">
    <property type="entry name" value="adh_short"/>
    <property type="match status" value="1"/>
</dbReference>
<dbReference type="Proteomes" id="UP001055111">
    <property type="component" value="Unassembled WGS sequence"/>
</dbReference>
<dbReference type="AlphaFoldDB" id="A0AA37MU44"/>
<accession>A0AA37MU44</accession>
<dbReference type="InterPro" id="IPR036291">
    <property type="entry name" value="NAD(P)-bd_dom_sf"/>
</dbReference>
<dbReference type="InterPro" id="IPR002347">
    <property type="entry name" value="SDR_fam"/>
</dbReference>
<comment type="caution">
    <text evidence="1">The sequence shown here is derived from an EMBL/GenBank/DDBJ whole genome shotgun (WGS) entry which is preliminary data.</text>
</comment>
<dbReference type="SUPFAM" id="SSF51735">
    <property type="entry name" value="NAD(P)-binding Rossmann-fold domains"/>
    <property type="match status" value="1"/>
</dbReference>
<dbReference type="RefSeq" id="WP_238215890.1">
    <property type="nucleotide sequence ID" value="NZ_BPUS01000018.1"/>
</dbReference>
<evidence type="ECO:0000313" key="2">
    <source>
        <dbReference type="Proteomes" id="UP001055111"/>
    </source>
</evidence>
<sequence length="51" mass="5329">MPCNICVRKAARSINLGSGLSDAAIPLQGAYVASKHAVKGYTDALRVELAQ</sequence>
<organism evidence="1 2">
    <name type="scientific">Caballeronia novacaledonica</name>
    <dbReference type="NCBI Taxonomy" id="1544861"/>
    <lineage>
        <taxon>Bacteria</taxon>
        <taxon>Pseudomonadati</taxon>
        <taxon>Pseudomonadota</taxon>
        <taxon>Betaproteobacteria</taxon>
        <taxon>Burkholderiales</taxon>
        <taxon>Burkholderiaceae</taxon>
        <taxon>Caballeronia</taxon>
    </lineage>
</organism>
<reference evidence="1" key="1">
    <citation type="submission" date="2022-09" db="EMBL/GenBank/DDBJ databases">
        <title>Isolation and characterization of 3-chlorobenzoate degrading bacteria from soils in Shizuoka.</title>
        <authorList>
            <person name="Ifat A."/>
            <person name="Ogawa N."/>
            <person name="Kimbara K."/>
            <person name="Moriuchi R."/>
            <person name="Dohra H."/>
            <person name="Shintani M."/>
        </authorList>
    </citation>
    <scope>NUCLEOTIDE SEQUENCE</scope>
    <source>
        <strain evidence="1">19CS4-2</strain>
    </source>
</reference>
<gene>
    <name evidence="1" type="ORF">CBA19CS42_30170</name>
</gene>